<keyword evidence="3" id="KW-1185">Reference proteome</keyword>
<dbReference type="InterPro" id="IPR025145">
    <property type="entry name" value="DUF4087"/>
</dbReference>
<dbReference type="EMBL" id="CABVQD010000006">
    <property type="protein sequence ID" value="VWB53227.1"/>
    <property type="molecule type" value="Genomic_DNA"/>
</dbReference>
<dbReference type="PROSITE" id="PS51257">
    <property type="entry name" value="PROKAR_LIPOPROTEIN"/>
    <property type="match status" value="1"/>
</dbReference>
<name>A0A6J5E083_9BURK</name>
<dbReference type="Pfam" id="PF13316">
    <property type="entry name" value="DUF4087"/>
    <property type="match status" value="1"/>
</dbReference>
<dbReference type="RefSeq" id="WP_052001396.1">
    <property type="nucleotide sequence ID" value="NZ_CABVQD010000006.1"/>
</dbReference>
<accession>A0A6J5E083</accession>
<feature type="chain" id="PRO_5044425581" description="Lipoprotein" evidence="1">
    <location>
        <begin position="24"/>
        <end position="123"/>
    </location>
</feature>
<evidence type="ECO:0000313" key="3">
    <source>
        <dbReference type="Proteomes" id="UP000494330"/>
    </source>
</evidence>
<feature type="signal peptide" evidence="1">
    <location>
        <begin position="1"/>
        <end position="23"/>
    </location>
</feature>
<evidence type="ECO:0008006" key="4">
    <source>
        <dbReference type="Google" id="ProtNLM"/>
    </source>
</evidence>
<dbReference type="AlphaFoldDB" id="A0A6J5E083"/>
<gene>
    <name evidence="2" type="ORF">BPA30113_02311</name>
</gene>
<reference evidence="2 3" key="1">
    <citation type="submission" date="2019-09" db="EMBL/GenBank/DDBJ databases">
        <authorList>
            <person name="Depoorter E."/>
        </authorList>
    </citation>
    <scope>NUCLEOTIDE SEQUENCE [LARGE SCALE GENOMIC DNA]</scope>
    <source>
        <strain evidence="2">LMG 30113</strain>
    </source>
</reference>
<protein>
    <recommendedName>
        <fullName evidence="4">Lipoprotein</fullName>
    </recommendedName>
</protein>
<evidence type="ECO:0000256" key="1">
    <source>
        <dbReference type="SAM" id="SignalP"/>
    </source>
</evidence>
<dbReference type="Proteomes" id="UP000494330">
    <property type="component" value="Unassembled WGS sequence"/>
</dbReference>
<sequence length="123" mass="13636">MIRHSGGAAIGAMLLLSCVTVHAEQRCGYYISSAPNDLELIDKDATWTIKTPNRQGGKDADGLENLPSVTDRRYMFRHFDTRVGCACLNVETDARRARITRVDSGKGVPWKRCESDKALPKPD</sequence>
<organism evidence="2 3">
    <name type="scientific">Burkholderia paludis</name>
    <dbReference type="NCBI Taxonomy" id="1506587"/>
    <lineage>
        <taxon>Bacteria</taxon>
        <taxon>Pseudomonadati</taxon>
        <taxon>Pseudomonadota</taxon>
        <taxon>Betaproteobacteria</taxon>
        <taxon>Burkholderiales</taxon>
        <taxon>Burkholderiaceae</taxon>
        <taxon>Burkholderia</taxon>
        <taxon>Burkholderia cepacia complex</taxon>
    </lineage>
</organism>
<evidence type="ECO:0000313" key="2">
    <source>
        <dbReference type="EMBL" id="VWB53227.1"/>
    </source>
</evidence>
<keyword evidence="1" id="KW-0732">Signal</keyword>
<proteinExistence type="predicted"/>